<reference evidence="1 2" key="1">
    <citation type="submission" date="2024-08" db="EMBL/GenBank/DDBJ databases">
        <authorList>
            <person name="Cucini C."/>
            <person name="Frati F."/>
        </authorList>
    </citation>
    <scope>NUCLEOTIDE SEQUENCE [LARGE SCALE GENOMIC DNA]</scope>
</reference>
<keyword evidence="2" id="KW-1185">Reference proteome</keyword>
<dbReference type="EMBL" id="CAXLJM020000137">
    <property type="protein sequence ID" value="CAL8140514.1"/>
    <property type="molecule type" value="Genomic_DNA"/>
</dbReference>
<proteinExistence type="predicted"/>
<protein>
    <submittedName>
        <fullName evidence="1">Uncharacterized protein</fullName>
    </submittedName>
</protein>
<organism evidence="1 2">
    <name type="scientific">Orchesella dallaii</name>
    <dbReference type="NCBI Taxonomy" id="48710"/>
    <lineage>
        <taxon>Eukaryota</taxon>
        <taxon>Metazoa</taxon>
        <taxon>Ecdysozoa</taxon>
        <taxon>Arthropoda</taxon>
        <taxon>Hexapoda</taxon>
        <taxon>Collembola</taxon>
        <taxon>Entomobryomorpha</taxon>
        <taxon>Entomobryoidea</taxon>
        <taxon>Orchesellidae</taxon>
        <taxon>Orchesellinae</taxon>
        <taxon>Orchesella</taxon>
    </lineage>
</organism>
<gene>
    <name evidence="1" type="ORF">ODALV1_LOCUS28316</name>
</gene>
<evidence type="ECO:0000313" key="2">
    <source>
        <dbReference type="Proteomes" id="UP001642540"/>
    </source>
</evidence>
<dbReference type="Proteomes" id="UP001642540">
    <property type="component" value="Unassembled WGS sequence"/>
</dbReference>
<evidence type="ECO:0000313" key="1">
    <source>
        <dbReference type="EMBL" id="CAL8140514.1"/>
    </source>
</evidence>
<comment type="caution">
    <text evidence="1">The sequence shown here is derived from an EMBL/GenBank/DDBJ whole genome shotgun (WGS) entry which is preliminary data.</text>
</comment>
<accession>A0ABP1S0N3</accession>
<name>A0ABP1S0N3_9HEXA</name>
<sequence length="116" mass="13828">MLKLRYPICGRITNNQVIQSRRTVETAYMEMCDKPKNFKLSLKRCKKSEDRRANDILTMPLEEKSFQKLWTRVKQYDKTDSQQLAQQVDGVNGHRSVCELWRSVYRQVLNEKSEKN</sequence>